<evidence type="ECO:0000313" key="1">
    <source>
        <dbReference type="EMBL" id="PWN51090.1"/>
    </source>
</evidence>
<proteinExistence type="predicted"/>
<protein>
    <submittedName>
        <fullName evidence="1">Uncharacterized protein</fullName>
    </submittedName>
</protein>
<dbReference type="EMBL" id="KZ819871">
    <property type="protein sequence ID" value="PWN51090.1"/>
    <property type="molecule type" value="Genomic_DNA"/>
</dbReference>
<keyword evidence="2" id="KW-1185">Reference proteome</keyword>
<gene>
    <name evidence="1" type="ORF">IE53DRAFT_386555</name>
</gene>
<accession>A0ACD0NZD1</accession>
<reference evidence="1 2" key="1">
    <citation type="journal article" date="2018" name="Mol. Biol. Evol.">
        <title>Broad Genomic Sampling Reveals a Smut Pathogenic Ancestry of the Fungal Clade Ustilaginomycotina.</title>
        <authorList>
            <person name="Kijpornyongpan T."/>
            <person name="Mondo S.J."/>
            <person name="Barry K."/>
            <person name="Sandor L."/>
            <person name="Lee J."/>
            <person name="Lipzen A."/>
            <person name="Pangilinan J."/>
            <person name="LaButti K."/>
            <person name="Hainaut M."/>
            <person name="Henrissat B."/>
            <person name="Grigoriev I.V."/>
            <person name="Spatafora J.W."/>
            <person name="Aime M.C."/>
        </authorList>
    </citation>
    <scope>NUCLEOTIDE SEQUENCE [LARGE SCALE GENOMIC DNA]</scope>
    <source>
        <strain evidence="1 2">SA 807</strain>
    </source>
</reference>
<name>A0ACD0NZD1_9BASI</name>
<organism evidence="1 2">
    <name type="scientific">Violaceomyces palustris</name>
    <dbReference type="NCBI Taxonomy" id="1673888"/>
    <lineage>
        <taxon>Eukaryota</taxon>
        <taxon>Fungi</taxon>
        <taxon>Dikarya</taxon>
        <taxon>Basidiomycota</taxon>
        <taxon>Ustilaginomycotina</taxon>
        <taxon>Ustilaginomycetes</taxon>
        <taxon>Violaceomycetales</taxon>
        <taxon>Violaceomycetaceae</taxon>
        <taxon>Violaceomyces</taxon>
    </lineage>
</organism>
<dbReference type="Proteomes" id="UP000245626">
    <property type="component" value="Unassembled WGS sequence"/>
</dbReference>
<evidence type="ECO:0000313" key="2">
    <source>
        <dbReference type="Proteomes" id="UP000245626"/>
    </source>
</evidence>
<sequence length="877" mass="95171">MTETQLSARDPRAPEEVEVTDPSLSLGEDKVKISIEPAVILSEDQRDKILNDKNRKPSDRIEFEREKKLGDISVSGQQVFIESRPSCLDLQARVLRLWAERGDFSKFSTAALEKGKSVTTSSTRSRSPSYEADFPSYGIPSDEETDDEMIHREKEGSLAPIRVKGKGKAEGEAPDAGNKVNGGTIKESDFAQLRDEVLGRLDLAHFSSIHAHQLIGMLLKSSRRLPPGQSAAGSSGLAPPGQPSSSSGLARVDSPAPSSSTGTVTKPQEEFVLDPYSIALSGLKSDVGSAQQPDSYAQESIASSSGDAAQKLRDLKLSLAQKRASLVNAAQLLKDGAKELRSSHGPERERWRGFRELKERGWGLTPGRPLLDLERFGSTKEEGVAAGLRGFGTPIVMGDGKIKEEGARDAWIGYGMPEGSLGQRRRTLAYWSDTSLSAAANRKEDEAMERRETLVFPDRPRRRLRVRFILHQPVELKGDSGADVQPIAAAGGERIIVWTSDQPAEEESEEESGKPEEKGLGDKLDEELQAAQREMTDEDLFHGIISQSRSLGSFFTTTVTESSVSVEVTSALELCFEMVPVASPTTGATEQSRQASVTPGGKGGAARSTRSSEPKVEVEEHYRFYSPLASLVLTFARFAPIRRLERQRALSEIIKMTDPHSRQMLAKARASSSSSSSSSKARGGVGRRAAGVGGGGEAARSDAIENLDILGPILTILHYASFIHRLNHLLTEAVSNFNKEESTIAKGISNPESRARFTLEPMENVKDILRWISTLVQGAPDSATSSPHTTESNYITPETTTWKSQTSGYLHGLDLGGSATLWVGQRCICIATVSSPSSLTVQFPMKKTPQGLGVTLPLDLVTFEGLLDREMRMALSN</sequence>